<dbReference type="PROSITE" id="PS50092">
    <property type="entry name" value="TSP1"/>
    <property type="match status" value="1"/>
</dbReference>
<dbReference type="SMART" id="SM00060">
    <property type="entry name" value="FN3"/>
    <property type="match status" value="7"/>
</dbReference>
<dbReference type="SUPFAM" id="SSF49265">
    <property type="entry name" value="Fibronectin type III"/>
    <property type="match status" value="4"/>
</dbReference>
<comment type="caution">
    <text evidence="3">The sequence shown here is derived from an EMBL/GenBank/DDBJ whole genome shotgun (WGS) entry which is preliminary data.</text>
</comment>
<comment type="caution">
    <text evidence="2">Lacks conserved residue(s) required for the propagation of feature annotation.</text>
</comment>
<dbReference type="InterPro" id="IPR018097">
    <property type="entry name" value="EGF_Ca-bd_CS"/>
</dbReference>
<dbReference type="PROSITE" id="PS01187">
    <property type="entry name" value="EGF_CA"/>
    <property type="match status" value="1"/>
</dbReference>
<dbReference type="SMART" id="SM00209">
    <property type="entry name" value="TSP1"/>
    <property type="match status" value="1"/>
</dbReference>
<evidence type="ECO:0000256" key="1">
    <source>
        <dbReference type="ARBA" id="ARBA00023157"/>
    </source>
</evidence>
<dbReference type="SUPFAM" id="SSF82895">
    <property type="entry name" value="TSP-1 type 1 repeat"/>
    <property type="match status" value="1"/>
</dbReference>
<name>A0A7D9HLH2_PARCT</name>
<keyword evidence="2" id="KW-0245">EGF-like domain</keyword>
<evidence type="ECO:0000313" key="3">
    <source>
        <dbReference type="EMBL" id="CAB3985363.1"/>
    </source>
</evidence>
<proteinExistence type="predicted"/>
<dbReference type="Gene3D" id="2.60.40.10">
    <property type="entry name" value="Immunoglobulins"/>
    <property type="match status" value="2"/>
</dbReference>
<dbReference type="InterPro" id="IPR013783">
    <property type="entry name" value="Ig-like_fold"/>
</dbReference>
<accession>A0A7D9HLH2</accession>
<dbReference type="InterPro" id="IPR000884">
    <property type="entry name" value="TSP1_rpt"/>
</dbReference>
<sequence>MKFIPLCIALLVFPKVGEGCPRRRRRRPPSPPPRNCVPGSWSWWSGCSHQCGYAGTQTRHRGKSVTECCGGKCPYHFSETRACNRNACRNGGRPAYGRCNCNAGWTGTCCDRDVNECLQGPCQHNCQNVQGSYTCSCNSCYTKVGTRCQLRQCRIGGVCYNYGRVNPGNQCQDCQRYRETVWTSNNALSCSDGNLCTRNDRCVNGACTGTPFTCRSCERCDGNRCQIKPGFCVIDGKCYTNGNIRPGKPCQICRNGKLTGWVRINTVKKNSIQLSTILNNIVTPDSGSTTLFNIVDKCEQPGSAFFAVYAKMLIVIQCNSNNPTRWTANNNLKCSDNNVRTRNDRCINGDCSGQPYTCLSCQDHYNDVCKPKSGYCIIKTNNVDTCYRANTAKPGNTCQWCNSATTTSAWTNRNGISCDDRQKCTRSDKCTNGQCGGISFKCNTLCQHCDGNGCSLNTGFGYVAGKCTCKIAGNDYNHQQLNPGNECQWCDLYDKASKTSSVWTNKPAVSCNDGNACTKEDLCQSGRCVGKAYSCQSSYPQISCIQRSECVGNGTCRDIMRPRATICRSPVDKCDQPERCNGALGTCPPRVVDAIRLQEGQSALTLSNFVSSIAYQPTTDKFYLKLTGFSVTCGALTIKWSLLKGKDSCALGKNPGNLTNTNNHVLSRLTLQNGEAYKVVVQTYDIRGQFGLPVCSNAVTIDTSRPSGGWIRDGLGSKDVQFQSNKTISVTWGGFKTTHGIAKYEIAVYYNNTVLQSFTNVNLKASFSKTFSIITDGSNIIVTVRAFTKAGLYSEISSNGVTVDTSKPKPGTVSDGPSSDLKYASWTRTYDASWTQFTDAHTPIVEYKLGVKRKDGGFVSSGLTSVGLGRAGQLSGLTLTSGVQYCAIVEGVNAAGLSTQASSDCLLIDHYAPRPGTVNDGTSEDIDYQSADNVTHANWNGFDDGQKGSGLAEYRYKLTDKNNKSITSWASAGLQTNITITGLSLSNGNTYYLTVRAIDKVGHYVDVKSDGVFIDISHPVYTGSLSVQGETAQKNGETVVYIRDKDSVTVSWPQFVDEHSGIRKYQWTVVEKNVQPTSWKDVPGVKLATKAILRNLSLTNNKEYQLTIRGINNAGLHADIKSPLLIPLSEAPDLGTVSDGDDPTIDIDYQTNTSEIYATWKGFETLSVIVRAYFIAVGSCIKGNYHVTNNQFIPVNPATATSFGIQGLSLVNGQKYCIKIKAENLAGVQTQPVSSDGFIVDVTPPDLKRAMVLDGSGDDDIDYQSSKEELSATWTGIQDHDSGIKNFEVAVSRNRVGQPDVTSFIDVGQNTSAKISGLSLHNDVYYVMVCAINNAGLKSCLGSDGVLIDPTPSTSGVVHDGILEPDVRYQSSTTEMSANWERIWDLESRVERFEWGIGEKYPGSVLNFVDVGLQTHVTTEKVLSLQHGHNYTVFLRVYNRAGGLRELRSNGVTIDTTPPVPSHITLGLEWRFIQETGTYYSSTASGIYVTWGDFKEPESEIWYYKWAIGTSKCGTQVQPLINIGSATSANTTGNELHFRSGVPYYVTVIAQNRADLVSRACSSPLLFDHTPPRAGNIRVTSQTGTEKTYFSSDEDPRVTWFDFEDMESGIERYEISVMQSNTSVLKYTFNSTQVQFDISLRSLPHGTACAIVFKAINYAGLVTTVYSKPFTIDNTPPFYTAVEEALPRRSYQSHSDTLKVAWERFADNESPVEFYEIGIGTRASLDDIHEFTRTGLGTNFEFTDLDLKDDRGYYVTVRASNAAGLVTSLLLQVLVVDQTAPTGQNGSVKDGRSERDIDFISINDSVSATWENITDLESGVEKFEYCVGTTRFNCLIKPFTSMGQNTSFVCQDCKMHRDVKVFSRVRATNKAGLSAIFSSDGVTVDSSPPQIGRVLDGERATSPDFEKVDRDWLPTVTWYGAQDIQSGLRECQWIILRHDGNDKLVVYDKTIDEANTTYNVRHAERAAAQLQLTTNASYFNAIRCTNNAGVTSYQYSNGWSVADQWPVMSYVYDGLGSRDLDYDVIGEILGASWGAFYDDSKDPLIGYEWAVGTIGAPEGIMEYTEVRLHARVSKSLSDSDIELEPGVRYYVTVRATSLSGRTSNKSSNGFIVDRTAPTEGVVTVAHKILNQTANEVDYTLTWDGFKDLESGIRGYEFCLGYIKDVCSTAPTNAGLILQGTVQQFTPVDLSTPFYGIVIATNNAGLKTTVNSDVIEIDFTPPIAGTVIDGVDKDLNYINDSAPLVTTWSGFTDPESGIKKCRLTIIEEGPTGPYLVVRLTVNVSGSIPHKFILIPGLKYISTVECSNRDGFKTSVSSNGAICDNTPPISGKIFHGTVQNSDIDYQSSTNALSVHWSPGSDPQSGVKEYLVAVGTGPDRDDVRGFATVGMATNVQVVNLTMNSGSTYYVTLEVVNNAGLRSRVSSSGVRVDSTPPIITKVNFQSSDTVPGFIGPGEYLNGNWNTYDDESGIDFTEYCIGTTTGGCQVEDMQRMPENQTSVTCFECKLKHKHTYFMTIRVWNKAGLFNLATTEGVTVDLTPPTNGEVVLKPPYMPCLETCSLRATVSGFIDEESGIKDCEFIIKTSNGTIVTPAQTTTSQDHILAANLTLTHGESYNVVVACINSLGVRSMEVDSSPVRIDNTPPENGVVIISPDSNHDIRHQHTGCHFLNTTLRVYWTGFHDDESHIAGFRVAIGRAPLGADIIPYKDLNIDSETMFELIQQYGLSRGDTIFATVEATNQAGLVTKVSSQPTRLLLDTDNTLLNERDFVCVNV</sequence>
<dbReference type="Proteomes" id="UP001152795">
    <property type="component" value="Unassembled WGS sequence"/>
</dbReference>
<dbReference type="InterPro" id="IPR000742">
    <property type="entry name" value="EGF"/>
</dbReference>
<evidence type="ECO:0000256" key="2">
    <source>
        <dbReference type="PROSITE-ProRule" id="PRU00076"/>
    </source>
</evidence>
<dbReference type="EMBL" id="CACRXK020000863">
    <property type="protein sequence ID" value="CAB3985363.1"/>
    <property type="molecule type" value="Genomic_DNA"/>
</dbReference>
<dbReference type="InterPro" id="IPR036116">
    <property type="entry name" value="FN3_sf"/>
</dbReference>
<dbReference type="PROSITE" id="PS50026">
    <property type="entry name" value="EGF_3"/>
    <property type="match status" value="1"/>
</dbReference>
<dbReference type="CDD" id="cd00063">
    <property type="entry name" value="FN3"/>
    <property type="match status" value="2"/>
</dbReference>
<evidence type="ECO:0000313" key="4">
    <source>
        <dbReference type="Proteomes" id="UP001152795"/>
    </source>
</evidence>
<dbReference type="InterPro" id="IPR003961">
    <property type="entry name" value="FN3_dom"/>
</dbReference>
<dbReference type="InterPro" id="IPR036383">
    <property type="entry name" value="TSP1_rpt_sf"/>
</dbReference>
<dbReference type="SMART" id="SM00179">
    <property type="entry name" value="EGF_CA"/>
    <property type="match status" value="1"/>
</dbReference>
<dbReference type="PROSITE" id="PS00010">
    <property type="entry name" value="ASX_HYDROXYL"/>
    <property type="match status" value="1"/>
</dbReference>
<protein>
    <submittedName>
        <fullName evidence="3">Versican core</fullName>
    </submittedName>
</protein>
<dbReference type="PROSITE" id="PS50853">
    <property type="entry name" value="FN3"/>
    <property type="match status" value="2"/>
</dbReference>
<organism evidence="3 4">
    <name type="scientific">Paramuricea clavata</name>
    <name type="common">Red gorgonian</name>
    <name type="synonym">Violescent sea-whip</name>
    <dbReference type="NCBI Taxonomy" id="317549"/>
    <lineage>
        <taxon>Eukaryota</taxon>
        <taxon>Metazoa</taxon>
        <taxon>Cnidaria</taxon>
        <taxon>Anthozoa</taxon>
        <taxon>Octocorallia</taxon>
        <taxon>Malacalcyonacea</taxon>
        <taxon>Plexauridae</taxon>
        <taxon>Paramuricea</taxon>
    </lineage>
</organism>
<dbReference type="InterPro" id="IPR000152">
    <property type="entry name" value="EGF-type_Asp/Asn_hydroxyl_site"/>
</dbReference>
<dbReference type="OrthoDB" id="5983081at2759"/>
<dbReference type="Gene3D" id="2.10.25.10">
    <property type="entry name" value="Laminin"/>
    <property type="match status" value="1"/>
</dbReference>
<dbReference type="InterPro" id="IPR001881">
    <property type="entry name" value="EGF-like_Ca-bd_dom"/>
</dbReference>
<keyword evidence="4" id="KW-1185">Reference proteome</keyword>
<keyword evidence="1" id="KW-1015">Disulfide bond</keyword>
<dbReference type="GO" id="GO:0005509">
    <property type="term" value="F:calcium ion binding"/>
    <property type="evidence" value="ECO:0007669"/>
    <property type="project" value="InterPro"/>
</dbReference>
<reference evidence="3" key="1">
    <citation type="submission" date="2020-04" db="EMBL/GenBank/DDBJ databases">
        <authorList>
            <person name="Alioto T."/>
            <person name="Alioto T."/>
            <person name="Gomez Garrido J."/>
        </authorList>
    </citation>
    <scope>NUCLEOTIDE SEQUENCE</scope>
    <source>
        <strain evidence="3">A484AB</strain>
    </source>
</reference>
<dbReference type="PANTHER" id="PTHR16897:SF2">
    <property type="entry name" value="OS03G0226600 PROTEIN"/>
    <property type="match status" value="1"/>
</dbReference>
<dbReference type="PANTHER" id="PTHR16897">
    <property type="entry name" value="OS10G0105400 PROTEIN"/>
    <property type="match status" value="1"/>
</dbReference>
<gene>
    <name evidence="3" type="ORF">PACLA_8A013757</name>
</gene>
<dbReference type="CDD" id="cd00054">
    <property type="entry name" value="EGF_CA"/>
    <property type="match status" value="1"/>
</dbReference>
<dbReference type="SMART" id="SM00181">
    <property type="entry name" value="EGF"/>
    <property type="match status" value="2"/>
</dbReference>